<proteinExistence type="predicted"/>
<protein>
    <submittedName>
        <fullName evidence="1">2-oxoacid:ferredoxin oxidoreductase subunit beta</fullName>
    </submittedName>
</protein>
<accession>A0ABS6Z696</accession>
<comment type="caution">
    <text evidence="1">The sequence shown here is derived from an EMBL/GenBank/DDBJ whole genome shotgun (WGS) entry which is preliminary data.</text>
</comment>
<feature type="non-terminal residue" evidence="1">
    <location>
        <position position="1"/>
    </location>
</feature>
<dbReference type="EMBL" id="WTFF01000095">
    <property type="protein sequence ID" value="MBW5483262.1"/>
    <property type="molecule type" value="Genomic_DNA"/>
</dbReference>
<keyword evidence="2" id="KW-1185">Reference proteome</keyword>
<sequence>VFRTIERPVYDTLMADQLDTAVEQKGKGDLATLLAGNDTWTVAG</sequence>
<evidence type="ECO:0000313" key="1">
    <source>
        <dbReference type="EMBL" id="MBW5483262.1"/>
    </source>
</evidence>
<evidence type="ECO:0000313" key="2">
    <source>
        <dbReference type="Proteomes" id="UP000812013"/>
    </source>
</evidence>
<gene>
    <name evidence="1" type="ORF">GPJ59_15525</name>
</gene>
<organism evidence="1 2">
    <name type="scientific">Streptomyces bambusae</name>
    <dbReference type="NCBI Taxonomy" id="1550616"/>
    <lineage>
        <taxon>Bacteria</taxon>
        <taxon>Bacillati</taxon>
        <taxon>Actinomycetota</taxon>
        <taxon>Actinomycetes</taxon>
        <taxon>Kitasatosporales</taxon>
        <taxon>Streptomycetaceae</taxon>
        <taxon>Streptomyces</taxon>
    </lineage>
</organism>
<name>A0ABS6Z696_9ACTN</name>
<reference evidence="1 2" key="1">
    <citation type="submission" date="2019-12" db="EMBL/GenBank/DDBJ databases">
        <title>Genome sequence of Streptomyces bambusae.</title>
        <authorList>
            <person name="Bansal K."/>
            <person name="Choksket S."/>
            <person name="Korpole S."/>
            <person name="Patil P.B."/>
        </authorList>
    </citation>
    <scope>NUCLEOTIDE SEQUENCE [LARGE SCALE GENOMIC DNA]</scope>
    <source>
        <strain evidence="1 2">SK60</strain>
    </source>
</reference>
<dbReference type="Proteomes" id="UP000812013">
    <property type="component" value="Unassembled WGS sequence"/>
</dbReference>